<evidence type="ECO:0000256" key="5">
    <source>
        <dbReference type="ARBA" id="ARBA00049583"/>
    </source>
</evidence>
<evidence type="ECO:0000313" key="11">
    <source>
        <dbReference type="EMBL" id="HDS10569.1"/>
    </source>
</evidence>
<feature type="domain" description="3-octaprenyl-4-hydroxybenzoate carboxy-lyase-like C-terminal" evidence="10">
    <location>
        <begin position="287"/>
        <end position="408"/>
    </location>
</feature>
<dbReference type="PANTHER" id="PTHR30108">
    <property type="entry name" value="3-OCTAPRENYL-4-HYDROXYBENZOATE CARBOXY-LYASE-RELATED"/>
    <property type="match status" value="1"/>
</dbReference>
<dbReference type="NCBIfam" id="TIGR00148">
    <property type="entry name" value="UbiD family decarboxylase"/>
    <property type="match status" value="1"/>
</dbReference>
<gene>
    <name evidence="11" type="ORF">ENO04_02965</name>
</gene>
<dbReference type="InterPro" id="IPR049381">
    <property type="entry name" value="UbiD-like_C"/>
</dbReference>
<comment type="pathway">
    <text evidence="2">Isoprenoid biosynthesis; isopentenyl diphosphate biosynthesis via mevalonate pathway.</text>
</comment>
<sequence length="426" mass="47804">MLTINDFLDKVKPVTIDGILDEEYEIARTLYRTQGGNPVVMKGKRTKFYIAGNLVSTRQALLKAAFVNNDEELYVKLNSTPLSIQQSFEMHNFSDYYVKTPLKLSELGFCKFYEKDGGWYINSGIIVTKINNSYNASIHRLMLIDEKRMTLRIVPRHLYYAYTRAKEKGEELPITILLGNHPLYLLLASNSPPLGIYEFTYLPIFLNKKAMAANSPLYGNLIPLGSSVVIEARITLNETEEGPYVDALMTYDSKRMQPVIEIDEIWVSMKQPLYLHALLPGGYEHAFLMGTPREASIWYSVSKVVPKVHKVRLTPASGGWLHAIISITKNHDGDGKNAIMAAFAGHPSLKHVVVVDDDIDPDDISQVEWAIATRFQAHRGLVIINEARGSTLDPSSIDGKTSKMGIDATVPVKEREKYRRGVIPGA</sequence>
<feature type="domain" description="3-octaprenyl-4-hydroxybenzoate carboxy-lyase-like Rift-related" evidence="9">
    <location>
        <begin position="100"/>
        <end position="281"/>
    </location>
</feature>
<dbReference type="Gene3D" id="3.40.1670.10">
    <property type="entry name" value="UbiD C-terminal domain-like"/>
    <property type="match status" value="1"/>
</dbReference>
<organism evidence="11">
    <name type="scientific">Fervidicoccus fontis</name>
    <dbReference type="NCBI Taxonomy" id="683846"/>
    <lineage>
        <taxon>Archaea</taxon>
        <taxon>Thermoproteota</taxon>
        <taxon>Thermoprotei</taxon>
        <taxon>Fervidicoccales</taxon>
        <taxon>Fervidicoccaceae</taxon>
        <taxon>Fervidicoccus</taxon>
    </lineage>
</organism>
<dbReference type="SUPFAM" id="SSF143968">
    <property type="entry name" value="UbiD C-terminal domain-like"/>
    <property type="match status" value="1"/>
</dbReference>
<comment type="cofactor">
    <cofactor evidence="8">
        <name>prenylated FMN</name>
        <dbReference type="ChEBI" id="CHEBI:87746"/>
    </cofactor>
</comment>
<dbReference type="AlphaFoldDB" id="A0A7C1I7F2"/>
<accession>A0A7C1I7F2</accession>
<dbReference type="InterPro" id="IPR002830">
    <property type="entry name" value="UbiD"/>
</dbReference>
<dbReference type="PANTHER" id="PTHR30108:SF21">
    <property type="entry name" value="4-HYDROXYBENZOATE DECARBOXYLASE"/>
    <property type="match status" value="1"/>
</dbReference>
<dbReference type="InterPro" id="IPR048304">
    <property type="entry name" value="UbiD_Rift_dom"/>
</dbReference>
<comment type="catalytic activity">
    <reaction evidence="4">
        <text>(2E)-3-methyl-5-phosphooxypent-2-enoate + H(+) = isopentenyl phosphate + CO2</text>
        <dbReference type="Rhea" id="RHEA:78971"/>
        <dbReference type="ChEBI" id="CHEBI:15378"/>
        <dbReference type="ChEBI" id="CHEBI:16526"/>
        <dbReference type="ChEBI" id="CHEBI:65078"/>
        <dbReference type="ChEBI" id="CHEBI:229665"/>
        <dbReference type="EC" id="4.1.1.126"/>
    </reaction>
    <physiologicalReaction direction="left-to-right" evidence="4">
        <dbReference type="Rhea" id="RHEA:78972"/>
    </physiologicalReaction>
</comment>
<proteinExistence type="inferred from homology"/>
<name>A0A7C1I7F2_9CREN</name>
<evidence type="ECO:0000256" key="8">
    <source>
        <dbReference type="ARBA" id="ARBA00049936"/>
    </source>
</evidence>
<reference evidence="11" key="1">
    <citation type="journal article" date="2020" name="mSystems">
        <title>Genome- and Community-Level Interaction Insights into Carbon Utilization and Element Cycling Functions of Hydrothermarchaeota in Hydrothermal Sediment.</title>
        <authorList>
            <person name="Zhou Z."/>
            <person name="Liu Y."/>
            <person name="Xu W."/>
            <person name="Pan J."/>
            <person name="Luo Z.H."/>
            <person name="Li M."/>
        </authorList>
    </citation>
    <scope>NUCLEOTIDE SEQUENCE [LARGE SCALE GENOMIC DNA]</scope>
    <source>
        <strain evidence="11">SpSt-123</strain>
    </source>
</reference>
<evidence type="ECO:0000259" key="9">
    <source>
        <dbReference type="Pfam" id="PF01977"/>
    </source>
</evidence>
<comment type="similarity">
    <text evidence="3">Belongs to the UbiD family.</text>
</comment>
<dbReference type="SUPFAM" id="SSF50475">
    <property type="entry name" value="FMN-binding split barrel"/>
    <property type="match status" value="1"/>
</dbReference>
<dbReference type="FunFam" id="3.40.1670.10:FF:000003">
    <property type="entry name" value="Phenolic acid decarboxylase"/>
    <property type="match status" value="1"/>
</dbReference>
<comment type="function">
    <text evidence="5">Catalyzes the conversion of trans-anhydromevalonate 5-phosphate (tAHMP) into isopentenyl phosphate. Involved in the archaeal mevalonate (MVA) pathway, which provides fundamental precursors for isoprenoid biosynthesis, such as isopentenyl diphosphate (IPP) and dimethylallyl diphosphate (DMAPP).</text>
</comment>
<dbReference type="GO" id="GO:0016831">
    <property type="term" value="F:carboxy-lyase activity"/>
    <property type="evidence" value="ECO:0007669"/>
    <property type="project" value="InterPro"/>
</dbReference>
<dbReference type="GO" id="GO:0005737">
    <property type="term" value="C:cytoplasm"/>
    <property type="evidence" value="ECO:0007669"/>
    <property type="project" value="TreeGrafter"/>
</dbReference>
<comment type="cofactor">
    <cofactor evidence="1">
        <name>Mn(2+)</name>
        <dbReference type="ChEBI" id="CHEBI:29035"/>
    </cofactor>
</comment>
<evidence type="ECO:0000256" key="4">
    <source>
        <dbReference type="ARBA" id="ARBA00049054"/>
    </source>
</evidence>
<evidence type="ECO:0000256" key="6">
    <source>
        <dbReference type="ARBA" id="ARBA00049727"/>
    </source>
</evidence>
<evidence type="ECO:0000256" key="7">
    <source>
        <dbReference type="ARBA" id="ARBA00049754"/>
    </source>
</evidence>
<evidence type="ECO:0000259" key="10">
    <source>
        <dbReference type="Pfam" id="PF20696"/>
    </source>
</evidence>
<dbReference type="Pfam" id="PF20696">
    <property type="entry name" value="UbiD_C"/>
    <property type="match status" value="1"/>
</dbReference>
<protein>
    <recommendedName>
        <fullName evidence="7">Anhydromevalonate phosphate decarboxylase</fullName>
        <ecNumber evidence="6">4.1.1.126</ecNumber>
    </recommendedName>
</protein>
<evidence type="ECO:0000256" key="3">
    <source>
        <dbReference type="ARBA" id="ARBA00010021"/>
    </source>
</evidence>
<dbReference type="Pfam" id="PF01977">
    <property type="entry name" value="UbiD"/>
    <property type="match status" value="1"/>
</dbReference>
<comment type="caution">
    <text evidence="11">The sequence shown here is derived from an EMBL/GenBank/DDBJ whole genome shotgun (WGS) entry which is preliminary data.</text>
</comment>
<evidence type="ECO:0000256" key="1">
    <source>
        <dbReference type="ARBA" id="ARBA00001936"/>
    </source>
</evidence>
<dbReference type="EMBL" id="DSDY01000097">
    <property type="protein sequence ID" value="HDS10569.1"/>
    <property type="molecule type" value="Genomic_DNA"/>
</dbReference>
<evidence type="ECO:0000256" key="2">
    <source>
        <dbReference type="ARBA" id="ARBA00005092"/>
    </source>
</evidence>
<dbReference type="EC" id="4.1.1.126" evidence="6"/>